<reference evidence="2 3" key="1">
    <citation type="submission" date="2021-06" db="EMBL/GenBank/DDBJ databases">
        <authorList>
            <person name="Palmer J.M."/>
        </authorList>
    </citation>
    <scope>NUCLEOTIDE SEQUENCE [LARGE SCALE GENOMIC DNA]</scope>
    <source>
        <strain evidence="2 3">AS_MEX2019</strain>
        <tissue evidence="2">Muscle</tissue>
    </source>
</reference>
<keyword evidence="1" id="KW-1133">Transmembrane helix</keyword>
<gene>
    <name evidence="2" type="ORF">AMECASPLE_031631</name>
</gene>
<keyword evidence="3" id="KW-1185">Reference proteome</keyword>
<comment type="caution">
    <text evidence="2">The sequence shown here is derived from an EMBL/GenBank/DDBJ whole genome shotgun (WGS) entry which is preliminary data.</text>
</comment>
<organism evidence="2 3">
    <name type="scientific">Ameca splendens</name>
    <dbReference type="NCBI Taxonomy" id="208324"/>
    <lineage>
        <taxon>Eukaryota</taxon>
        <taxon>Metazoa</taxon>
        <taxon>Chordata</taxon>
        <taxon>Craniata</taxon>
        <taxon>Vertebrata</taxon>
        <taxon>Euteleostomi</taxon>
        <taxon>Actinopterygii</taxon>
        <taxon>Neopterygii</taxon>
        <taxon>Teleostei</taxon>
        <taxon>Neoteleostei</taxon>
        <taxon>Acanthomorphata</taxon>
        <taxon>Ovalentaria</taxon>
        <taxon>Atherinomorphae</taxon>
        <taxon>Cyprinodontiformes</taxon>
        <taxon>Goodeidae</taxon>
        <taxon>Ameca</taxon>
    </lineage>
</organism>
<sequence length="63" mass="6932">AILKVSTPDLDQKAGIIHPALKLLFSTTPCWTILFTSLPLPGIFPLLFFTFGMLPVSFCTITH</sequence>
<feature type="transmembrane region" description="Helical" evidence="1">
    <location>
        <begin position="42"/>
        <end position="61"/>
    </location>
</feature>
<feature type="non-terminal residue" evidence="2">
    <location>
        <position position="1"/>
    </location>
</feature>
<dbReference type="EMBL" id="JAHRIP010041583">
    <property type="protein sequence ID" value="MEQ2297140.1"/>
    <property type="molecule type" value="Genomic_DNA"/>
</dbReference>
<evidence type="ECO:0000256" key="1">
    <source>
        <dbReference type="SAM" id="Phobius"/>
    </source>
</evidence>
<name>A0ABV0YUQ0_9TELE</name>
<dbReference type="Proteomes" id="UP001469553">
    <property type="component" value="Unassembled WGS sequence"/>
</dbReference>
<proteinExistence type="predicted"/>
<evidence type="ECO:0000313" key="2">
    <source>
        <dbReference type="EMBL" id="MEQ2297140.1"/>
    </source>
</evidence>
<accession>A0ABV0YUQ0</accession>
<keyword evidence="1" id="KW-0472">Membrane</keyword>
<keyword evidence="1" id="KW-0812">Transmembrane</keyword>
<protein>
    <submittedName>
        <fullName evidence="2">Uncharacterized protein</fullName>
    </submittedName>
</protein>
<evidence type="ECO:0000313" key="3">
    <source>
        <dbReference type="Proteomes" id="UP001469553"/>
    </source>
</evidence>